<evidence type="ECO:0000259" key="3">
    <source>
        <dbReference type="Pfam" id="PF00293"/>
    </source>
</evidence>
<proteinExistence type="predicted"/>
<dbReference type="EMBL" id="CP010767">
    <property type="protein sequence ID" value="ATG44635.1"/>
    <property type="molecule type" value="Genomic_DNA"/>
</dbReference>
<protein>
    <submittedName>
        <fullName evidence="4">ADP-ribose pyrophosphatase</fullName>
    </submittedName>
</protein>
<dbReference type="GO" id="GO:0016787">
    <property type="term" value="F:hydrolase activity"/>
    <property type="evidence" value="ECO:0007669"/>
    <property type="project" value="UniProtKB-KW"/>
</dbReference>
<accession>A0AAN1GTE2</accession>
<dbReference type="RefSeq" id="WP_096872592.1">
    <property type="nucleotide sequence ID" value="NZ_CP010715.1"/>
</dbReference>
<dbReference type="SUPFAM" id="SSF55811">
    <property type="entry name" value="Nudix"/>
    <property type="match status" value="1"/>
</dbReference>
<dbReference type="Gene3D" id="3.90.79.10">
    <property type="entry name" value="Nucleoside Triphosphate Pyrophosphohydrolase"/>
    <property type="match status" value="1"/>
</dbReference>
<dbReference type="InterPro" id="IPR015797">
    <property type="entry name" value="NUDIX_hydrolase-like_dom_sf"/>
</dbReference>
<evidence type="ECO:0000313" key="5">
    <source>
        <dbReference type="Proteomes" id="UP000218606"/>
    </source>
</evidence>
<dbReference type="CDD" id="cd04688">
    <property type="entry name" value="NUDIX_Hydrolase"/>
    <property type="match status" value="1"/>
</dbReference>
<dbReference type="Pfam" id="PF00293">
    <property type="entry name" value="NUDIX"/>
    <property type="match status" value="1"/>
</dbReference>
<dbReference type="InterPro" id="IPR020084">
    <property type="entry name" value="NUDIX_hydrolase_CS"/>
</dbReference>
<dbReference type="AlphaFoldDB" id="A0AAN1GTE2"/>
<evidence type="ECO:0000256" key="2">
    <source>
        <dbReference type="ARBA" id="ARBA00022801"/>
    </source>
</evidence>
<evidence type="ECO:0000256" key="1">
    <source>
        <dbReference type="ARBA" id="ARBA00001946"/>
    </source>
</evidence>
<sequence length="155" mass="17205">MTIWRPAQTIRVKTIGLPWRKGHLLAAEVPDDSGQTKGVRPLGGTVEFGETWQQALQREFQEELGVEITIIGAPVVLENIYQHEGQIGHEIIFAAQVTWPDTEHLAGDTIEFFEDNGLKCIARWFHPDALEVGGTELFPTGLKAHLQDLGSPTRA</sequence>
<keyword evidence="2" id="KW-0378">Hydrolase</keyword>
<dbReference type="InterPro" id="IPR000086">
    <property type="entry name" value="NUDIX_hydrolase_dom"/>
</dbReference>
<organism evidence="4 5">
    <name type="scientific">Phaeobacter piscinae</name>
    <dbReference type="NCBI Taxonomy" id="1580596"/>
    <lineage>
        <taxon>Bacteria</taxon>
        <taxon>Pseudomonadati</taxon>
        <taxon>Pseudomonadota</taxon>
        <taxon>Alphaproteobacteria</taxon>
        <taxon>Rhodobacterales</taxon>
        <taxon>Roseobacteraceae</taxon>
        <taxon>Phaeobacter</taxon>
    </lineage>
</organism>
<comment type="cofactor">
    <cofactor evidence="1">
        <name>Mg(2+)</name>
        <dbReference type="ChEBI" id="CHEBI:18420"/>
    </cofactor>
</comment>
<dbReference type="PROSITE" id="PS00893">
    <property type="entry name" value="NUDIX_BOX"/>
    <property type="match status" value="1"/>
</dbReference>
<feature type="domain" description="Nudix hydrolase" evidence="3">
    <location>
        <begin position="41"/>
        <end position="130"/>
    </location>
</feature>
<reference evidence="4 5" key="1">
    <citation type="journal article" date="2017" name="Front. Microbiol.">
        <title>Phaeobacter piscinae sp. nov., a species of the Roseobacter group and potential aquaculture probiont.</title>
        <authorList>
            <person name="Sonnenschein E.C."/>
            <person name="Phippen C.B.W."/>
            <person name="Nielsen K.F."/>
            <person name="Mateiu R.V."/>
            <person name="Melchiorsen J."/>
            <person name="Gram L."/>
            <person name="Overmann J."/>
            <person name="Freese H.M."/>
        </authorList>
    </citation>
    <scope>NUCLEOTIDE SEQUENCE [LARGE SCALE GENOMIC DNA]</scope>
    <source>
        <strain evidence="4 5">P13</strain>
    </source>
</reference>
<evidence type="ECO:0000313" key="4">
    <source>
        <dbReference type="EMBL" id="ATG44635.1"/>
    </source>
</evidence>
<gene>
    <name evidence="4" type="ORF">PhaeoP13_02728</name>
</gene>
<dbReference type="Proteomes" id="UP000218606">
    <property type="component" value="Chromosome"/>
</dbReference>
<name>A0AAN1GTE2_9RHOB</name>